<dbReference type="InterPro" id="IPR050079">
    <property type="entry name" value="DEAD_box_RNA_helicase"/>
</dbReference>
<evidence type="ECO:0000259" key="18">
    <source>
        <dbReference type="PROSITE" id="PS51192"/>
    </source>
</evidence>
<dbReference type="EC" id="3.6.4.13" evidence="2"/>
<evidence type="ECO:0000256" key="4">
    <source>
        <dbReference type="ARBA" id="ARBA00022552"/>
    </source>
</evidence>
<dbReference type="PROSITE" id="PS00039">
    <property type="entry name" value="DEAD_ATP_HELICASE"/>
    <property type="match status" value="1"/>
</dbReference>
<feature type="domain" description="Helicase C-terminal" evidence="19">
    <location>
        <begin position="222"/>
        <end position="376"/>
    </location>
</feature>
<comment type="catalytic activity">
    <reaction evidence="15">
        <text>ATP + H2O = ADP + phosphate + H(+)</text>
        <dbReference type="Rhea" id="RHEA:13065"/>
        <dbReference type="ChEBI" id="CHEBI:15377"/>
        <dbReference type="ChEBI" id="CHEBI:15378"/>
        <dbReference type="ChEBI" id="CHEBI:30616"/>
        <dbReference type="ChEBI" id="CHEBI:43474"/>
        <dbReference type="ChEBI" id="CHEBI:456216"/>
        <dbReference type="EC" id="3.6.4.13"/>
    </reaction>
</comment>
<comment type="caution">
    <text evidence="20">The sequence shown here is derived from an EMBL/GenBank/DDBJ whole genome shotgun (WGS) entry which is preliminary data.</text>
</comment>
<dbReference type="CDD" id="cd18787">
    <property type="entry name" value="SF2_C_DEAD"/>
    <property type="match status" value="1"/>
</dbReference>
<dbReference type="Pfam" id="PF13959">
    <property type="entry name" value="CTE_SPB4"/>
    <property type="match status" value="1"/>
</dbReference>
<keyword evidence="10" id="KW-0175">Coiled coil</keyword>
<keyword evidence="9" id="KW-0694">RNA-binding</keyword>
<keyword evidence="21" id="KW-1185">Reference proteome</keyword>
<evidence type="ECO:0000256" key="9">
    <source>
        <dbReference type="ARBA" id="ARBA00022884"/>
    </source>
</evidence>
<evidence type="ECO:0000256" key="10">
    <source>
        <dbReference type="ARBA" id="ARBA00023054"/>
    </source>
</evidence>
<accession>A0A642UT31</accession>
<comment type="similarity">
    <text evidence="12">Belongs to the DEAD box helicase family. DDX55/SPB4 subfamily.</text>
</comment>
<dbReference type="InterPro" id="IPR001650">
    <property type="entry name" value="Helicase_C-like"/>
</dbReference>
<evidence type="ECO:0000256" key="8">
    <source>
        <dbReference type="ARBA" id="ARBA00022840"/>
    </source>
</evidence>
<dbReference type="AlphaFoldDB" id="A0A642UT31"/>
<dbReference type="InterPro" id="IPR056330">
    <property type="entry name" value="CTT_SPB4"/>
</dbReference>
<dbReference type="RefSeq" id="XP_034013059.1">
    <property type="nucleotide sequence ID" value="XM_034154755.1"/>
</dbReference>
<dbReference type="VEuPathDB" id="FungiDB:DIURU_002136"/>
<dbReference type="GO" id="GO:0005730">
    <property type="term" value="C:nucleolus"/>
    <property type="evidence" value="ECO:0007669"/>
    <property type="project" value="UniProtKB-SubCell"/>
</dbReference>
<evidence type="ECO:0000256" key="13">
    <source>
        <dbReference type="ARBA" id="ARBA00040435"/>
    </source>
</evidence>
<evidence type="ECO:0000313" key="20">
    <source>
        <dbReference type="EMBL" id="KAA8903914.1"/>
    </source>
</evidence>
<name>A0A642UT31_DIURU</name>
<feature type="region of interest" description="Disordered" evidence="17">
    <location>
        <begin position="483"/>
        <end position="529"/>
    </location>
</feature>
<dbReference type="InterPro" id="IPR011545">
    <property type="entry name" value="DEAD/DEAH_box_helicase_dom"/>
</dbReference>
<dbReference type="GO" id="GO:0016787">
    <property type="term" value="F:hydrolase activity"/>
    <property type="evidence" value="ECO:0007669"/>
    <property type="project" value="UniProtKB-KW"/>
</dbReference>
<evidence type="ECO:0000256" key="12">
    <source>
        <dbReference type="ARBA" id="ARBA00038002"/>
    </source>
</evidence>
<evidence type="ECO:0000256" key="6">
    <source>
        <dbReference type="ARBA" id="ARBA00022801"/>
    </source>
</evidence>
<dbReference type="OMA" id="AYKEHEC"/>
<evidence type="ECO:0000256" key="1">
    <source>
        <dbReference type="ARBA" id="ARBA00004604"/>
    </source>
</evidence>
<dbReference type="Pfam" id="PF23681">
    <property type="entry name" value="CTT_SPB4"/>
    <property type="match status" value="1"/>
</dbReference>
<dbReference type="InterPro" id="IPR014001">
    <property type="entry name" value="Helicase_ATP-bd"/>
</dbReference>
<dbReference type="OrthoDB" id="7396459at2759"/>
<dbReference type="Pfam" id="PF00271">
    <property type="entry name" value="Helicase_C"/>
    <property type="match status" value="1"/>
</dbReference>
<dbReference type="GO" id="GO:0005829">
    <property type="term" value="C:cytosol"/>
    <property type="evidence" value="ECO:0007669"/>
    <property type="project" value="TreeGrafter"/>
</dbReference>
<evidence type="ECO:0000256" key="7">
    <source>
        <dbReference type="ARBA" id="ARBA00022806"/>
    </source>
</evidence>
<dbReference type="InterPro" id="IPR000629">
    <property type="entry name" value="RNA-helicase_DEAD-box_CS"/>
</dbReference>
<evidence type="ECO:0000256" key="2">
    <source>
        <dbReference type="ARBA" id="ARBA00012552"/>
    </source>
</evidence>
<keyword evidence="5 16" id="KW-0547">Nucleotide-binding</keyword>
<dbReference type="GO" id="GO:0003724">
    <property type="term" value="F:RNA helicase activity"/>
    <property type="evidence" value="ECO:0007669"/>
    <property type="project" value="UniProtKB-EC"/>
</dbReference>
<evidence type="ECO:0000256" key="5">
    <source>
        <dbReference type="ARBA" id="ARBA00022741"/>
    </source>
</evidence>
<dbReference type="PROSITE" id="PS51192">
    <property type="entry name" value="HELICASE_ATP_BIND_1"/>
    <property type="match status" value="1"/>
</dbReference>
<evidence type="ECO:0000256" key="17">
    <source>
        <dbReference type="SAM" id="MobiDB-lite"/>
    </source>
</evidence>
<dbReference type="Pfam" id="PF00270">
    <property type="entry name" value="DEAD"/>
    <property type="match status" value="1"/>
</dbReference>
<keyword evidence="6 16" id="KW-0378">Hydrolase</keyword>
<dbReference type="Proteomes" id="UP000449547">
    <property type="component" value="Unassembled WGS sequence"/>
</dbReference>
<evidence type="ECO:0000256" key="15">
    <source>
        <dbReference type="ARBA" id="ARBA00047984"/>
    </source>
</evidence>
<evidence type="ECO:0000256" key="3">
    <source>
        <dbReference type="ARBA" id="ARBA00022517"/>
    </source>
</evidence>
<sequence length="550" mass="62060">MTPVQASTIPLLAGNKDVVVEAVTGSGKTLSFVIPVLQKVSERLFGKAGEEEPEPLKKGHFVAIVMSPTRELAAQIEKVFKQVLDFCPHDINTQLLVGQVANAREDFEIFRKQNSHILIATPGRLQDFLNNQQLKTSSVEIVILDEADKLLDVSFSNDVLTILKRLPKQKRIGLFSATLSSAGDSVFRTGMNNPVKVTVKSNAKAAPESLSIFYAMIDPERKITTLLTLLEQYQFKKCIVYVPTCVGVKHFYNMFSSYESSLSWTSLHGSLTTKSRLKALDQFTENIGKSVLLTTDVAARGIDIPDVDLVIQLDPPTDPDVFLHRCGRTGRANRVGQAIVFLNPNEDGYVDFMEIKGVNMKEIEVASKPRSFRQWMLNDRARHELAVQAYVGFVRYYSKHVASSIFRRATLDYIGIARSYGLLRLPKMPESRYIADIPVDGWLGDVIDMDAYAYADPAKEKQRLDTLAETKAQKIADAKQRKLQKKKNEAWSTKVEKKEGKLERRERMKRKREELENQEPSDSEAEVDWKDLVRANKKKKSGDIVQFDDL</sequence>
<dbReference type="InterPro" id="IPR025313">
    <property type="entry name" value="SPB4-like_CTE"/>
</dbReference>
<reference evidence="20 21" key="1">
    <citation type="submission" date="2019-07" db="EMBL/GenBank/DDBJ databases">
        <title>Genome assembly of two rare yeast pathogens: Diutina rugosa and Trichomonascus ciferrii.</title>
        <authorList>
            <person name="Mixao V."/>
            <person name="Saus E."/>
            <person name="Hansen A."/>
            <person name="Lass-Flor C."/>
            <person name="Gabaldon T."/>
        </authorList>
    </citation>
    <scope>NUCLEOTIDE SEQUENCE [LARGE SCALE GENOMIC DNA]</scope>
    <source>
        <strain evidence="20 21">CBS 613</strain>
    </source>
</reference>
<keyword evidence="11" id="KW-0539">Nucleus</keyword>
<evidence type="ECO:0000256" key="14">
    <source>
        <dbReference type="ARBA" id="ARBA00041196"/>
    </source>
</evidence>
<dbReference type="SMART" id="SM00487">
    <property type="entry name" value="DEXDc"/>
    <property type="match status" value="1"/>
</dbReference>
<dbReference type="EMBL" id="SWFT01000065">
    <property type="protein sequence ID" value="KAA8903914.1"/>
    <property type="molecule type" value="Genomic_DNA"/>
</dbReference>
<keyword evidence="7 16" id="KW-0347">Helicase</keyword>
<dbReference type="PANTHER" id="PTHR47959:SF1">
    <property type="entry name" value="ATP-DEPENDENT RNA HELICASE DBPA"/>
    <property type="match status" value="1"/>
</dbReference>
<organism evidence="20 21">
    <name type="scientific">Diutina rugosa</name>
    <name type="common">Yeast</name>
    <name type="synonym">Candida rugosa</name>
    <dbReference type="NCBI Taxonomy" id="5481"/>
    <lineage>
        <taxon>Eukaryota</taxon>
        <taxon>Fungi</taxon>
        <taxon>Dikarya</taxon>
        <taxon>Ascomycota</taxon>
        <taxon>Saccharomycotina</taxon>
        <taxon>Pichiomycetes</taxon>
        <taxon>Debaryomycetaceae</taxon>
        <taxon>Diutina</taxon>
    </lineage>
</organism>
<protein>
    <recommendedName>
        <fullName evidence="13">ATP-dependent rRNA helicase SPB4</fullName>
        <ecNumber evidence="2">3.6.4.13</ecNumber>
    </recommendedName>
    <alternativeName>
        <fullName evidence="14">ATP-dependent rRNA helicase spb4</fullName>
    </alternativeName>
</protein>
<keyword evidence="8 16" id="KW-0067">ATP-binding</keyword>
<dbReference type="CDD" id="cd17960">
    <property type="entry name" value="DEADc_DDX55"/>
    <property type="match status" value="1"/>
</dbReference>
<feature type="compositionally biased region" description="Basic and acidic residues" evidence="17">
    <location>
        <begin position="483"/>
        <end position="515"/>
    </location>
</feature>
<dbReference type="SUPFAM" id="SSF52540">
    <property type="entry name" value="P-loop containing nucleoside triphosphate hydrolases"/>
    <property type="match status" value="1"/>
</dbReference>
<dbReference type="SMART" id="SM01178">
    <property type="entry name" value="DUF4217"/>
    <property type="match status" value="1"/>
</dbReference>
<dbReference type="GeneID" id="54780787"/>
<feature type="compositionally biased region" description="Acidic residues" evidence="17">
    <location>
        <begin position="516"/>
        <end position="526"/>
    </location>
</feature>
<dbReference type="InterPro" id="IPR027417">
    <property type="entry name" value="P-loop_NTPase"/>
</dbReference>
<comment type="subcellular location">
    <subcellularLocation>
        <location evidence="1">Nucleus</location>
        <location evidence="1">Nucleolus</location>
    </subcellularLocation>
</comment>
<dbReference type="SMART" id="SM00490">
    <property type="entry name" value="HELICc"/>
    <property type="match status" value="1"/>
</dbReference>
<dbReference type="PROSITE" id="PS51194">
    <property type="entry name" value="HELICASE_CTER"/>
    <property type="match status" value="1"/>
</dbReference>
<dbReference type="PANTHER" id="PTHR47959">
    <property type="entry name" value="ATP-DEPENDENT RNA HELICASE RHLE-RELATED"/>
    <property type="match status" value="1"/>
</dbReference>
<evidence type="ECO:0000256" key="11">
    <source>
        <dbReference type="ARBA" id="ARBA00023242"/>
    </source>
</evidence>
<feature type="domain" description="Helicase ATP-binding" evidence="18">
    <location>
        <begin position="9"/>
        <end position="197"/>
    </location>
</feature>
<evidence type="ECO:0000259" key="19">
    <source>
        <dbReference type="PROSITE" id="PS51194"/>
    </source>
</evidence>
<dbReference type="GO" id="GO:0003723">
    <property type="term" value="F:RNA binding"/>
    <property type="evidence" value="ECO:0007669"/>
    <property type="project" value="UniProtKB-KW"/>
</dbReference>
<keyword evidence="3" id="KW-0690">Ribosome biogenesis</keyword>
<evidence type="ECO:0000256" key="16">
    <source>
        <dbReference type="RuleBase" id="RU000492"/>
    </source>
</evidence>
<dbReference type="Gene3D" id="3.40.50.300">
    <property type="entry name" value="P-loop containing nucleotide triphosphate hydrolases"/>
    <property type="match status" value="2"/>
</dbReference>
<dbReference type="GO" id="GO:0006364">
    <property type="term" value="P:rRNA processing"/>
    <property type="evidence" value="ECO:0007669"/>
    <property type="project" value="UniProtKB-KW"/>
</dbReference>
<keyword evidence="4" id="KW-0698">rRNA processing</keyword>
<proteinExistence type="inferred from homology"/>
<evidence type="ECO:0000313" key="21">
    <source>
        <dbReference type="Proteomes" id="UP000449547"/>
    </source>
</evidence>
<dbReference type="GO" id="GO:0005524">
    <property type="term" value="F:ATP binding"/>
    <property type="evidence" value="ECO:0007669"/>
    <property type="project" value="UniProtKB-KW"/>
</dbReference>
<gene>
    <name evidence="20" type="ORF">DIURU_002136</name>
</gene>